<evidence type="ECO:0008006" key="5">
    <source>
        <dbReference type="Google" id="ProtNLM"/>
    </source>
</evidence>
<dbReference type="EMBL" id="KE344093">
    <property type="protein sequence ID" value="EXB53531.1"/>
    <property type="molecule type" value="Genomic_DNA"/>
</dbReference>
<dbReference type="Proteomes" id="UP000030645">
    <property type="component" value="Unassembled WGS sequence"/>
</dbReference>
<name>W9R0I4_9ROSA</name>
<keyword evidence="4" id="KW-1185">Reference proteome</keyword>
<sequence length="164" mass="18953">MKEKPRSASESATKLTDQTNPRNSQLKQKKKGKRIARSAMITSRMKKANRDRRRRRAREILGSRTLLALSGDGGDENGRRIIRRGRQIGWGEEALKMFYRISEFGCKPTVRIYNHVLDALLSENRFNMINPVYTNMIKALYKNDRVDNARKLLVEMSNRGVQGE</sequence>
<proteinExistence type="predicted"/>
<feature type="compositionally biased region" description="Polar residues" evidence="2">
    <location>
        <begin position="8"/>
        <end position="26"/>
    </location>
</feature>
<organism evidence="3 4">
    <name type="scientific">Morus notabilis</name>
    <dbReference type="NCBI Taxonomy" id="981085"/>
    <lineage>
        <taxon>Eukaryota</taxon>
        <taxon>Viridiplantae</taxon>
        <taxon>Streptophyta</taxon>
        <taxon>Embryophyta</taxon>
        <taxon>Tracheophyta</taxon>
        <taxon>Spermatophyta</taxon>
        <taxon>Magnoliopsida</taxon>
        <taxon>eudicotyledons</taxon>
        <taxon>Gunneridae</taxon>
        <taxon>Pentapetalae</taxon>
        <taxon>rosids</taxon>
        <taxon>fabids</taxon>
        <taxon>Rosales</taxon>
        <taxon>Moraceae</taxon>
        <taxon>Moreae</taxon>
        <taxon>Morus</taxon>
    </lineage>
</organism>
<dbReference type="Pfam" id="PF01535">
    <property type="entry name" value="PPR"/>
    <property type="match status" value="1"/>
</dbReference>
<accession>W9R0I4</accession>
<reference evidence="4" key="1">
    <citation type="submission" date="2013-01" db="EMBL/GenBank/DDBJ databases">
        <title>Draft Genome Sequence of a Mulberry Tree, Morus notabilis C.K. Schneid.</title>
        <authorList>
            <person name="He N."/>
            <person name="Zhao S."/>
        </authorList>
    </citation>
    <scope>NUCLEOTIDE SEQUENCE</scope>
</reference>
<protein>
    <recommendedName>
        <fullName evidence="5">Pentatricopeptide repeat-containing protein</fullName>
    </recommendedName>
</protein>
<dbReference type="eggNOG" id="KOG4197">
    <property type="taxonomic scope" value="Eukaryota"/>
</dbReference>
<dbReference type="STRING" id="981085.W9R0I4"/>
<dbReference type="Gene3D" id="1.25.40.10">
    <property type="entry name" value="Tetratricopeptide repeat domain"/>
    <property type="match status" value="1"/>
</dbReference>
<dbReference type="InterPro" id="IPR002885">
    <property type="entry name" value="PPR_rpt"/>
</dbReference>
<dbReference type="InterPro" id="IPR011990">
    <property type="entry name" value="TPR-like_helical_dom_sf"/>
</dbReference>
<keyword evidence="1" id="KW-0677">Repeat</keyword>
<dbReference type="AlphaFoldDB" id="W9R0I4"/>
<feature type="region of interest" description="Disordered" evidence="2">
    <location>
        <begin position="1"/>
        <end position="36"/>
    </location>
</feature>
<evidence type="ECO:0000256" key="2">
    <source>
        <dbReference type="SAM" id="MobiDB-lite"/>
    </source>
</evidence>
<evidence type="ECO:0000313" key="3">
    <source>
        <dbReference type="EMBL" id="EXB53531.1"/>
    </source>
</evidence>
<evidence type="ECO:0000256" key="1">
    <source>
        <dbReference type="ARBA" id="ARBA00022737"/>
    </source>
</evidence>
<feature type="compositionally biased region" description="Basic residues" evidence="2">
    <location>
        <begin position="27"/>
        <end position="36"/>
    </location>
</feature>
<evidence type="ECO:0000313" key="4">
    <source>
        <dbReference type="Proteomes" id="UP000030645"/>
    </source>
</evidence>
<gene>
    <name evidence="3" type="ORF">L484_007902</name>
</gene>
<dbReference type="NCBIfam" id="TIGR00756">
    <property type="entry name" value="PPR"/>
    <property type="match status" value="1"/>
</dbReference>